<evidence type="ECO:0000313" key="9">
    <source>
        <dbReference type="Proteomes" id="UP001161691"/>
    </source>
</evidence>
<proteinExistence type="predicted"/>
<feature type="transmembrane region" description="Helical" evidence="6">
    <location>
        <begin position="20"/>
        <end position="38"/>
    </location>
</feature>
<keyword evidence="3 6" id="KW-1133">Transmembrane helix</keyword>
<dbReference type="InterPro" id="IPR051328">
    <property type="entry name" value="T7SS_ABC-Transporter"/>
</dbReference>
<feature type="transmembrane region" description="Helical" evidence="6">
    <location>
        <begin position="561"/>
        <end position="584"/>
    </location>
</feature>
<evidence type="ECO:0000256" key="2">
    <source>
        <dbReference type="ARBA" id="ARBA00022692"/>
    </source>
</evidence>
<reference evidence="8" key="1">
    <citation type="submission" date="2023-04" db="EMBL/GenBank/DDBJ databases">
        <title>Comparative genomic analysis of Cohnella hashimotonis sp. nov., isolated from the International Space Station.</title>
        <authorList>
            <person name="Venkateswaran K."/>
            <person name="Simpson A."/>
        </authorList>
    </citation>
    <scope>NUCLEOTIDE SEQUENCE</scope>
    <source>
        <strain evidence="8">F6_2S_P_1</strain>
    </source>
</reference>
<feature type="domain" description="ABC-2 type transporter transmembrane" evidence="7">
    <location>
        <begin position="34"/>
        <end position="159"/>
    </location>
</feature>
<dbReference type="EMBL" id="JAGRPV010000002">
    <property type="protein sequence ID" value="MDI4650127.1"/>
    <property type="molecule type" value="Genomic_DNA"/>
</dbReference>
<dbReference type="RefSeq" id="WP_282912995.1">
    <property type="nucleotide sequence ID" value="NZ_JAGRPV010000002.1"/>
</dbReference>
<evidence type="ECO:0000256" key="5">
    <source>
        <dbReference type="SAM" id="Coils"/>
    </source>
</evidence>
<organism evidence="8 9">
    <name type="scientific">Cohnella hashimotonis</name>
    <dbReference type="NCBI Taxonomy" id="2826895"/>
    <lineage>
        <taxon>Bacteria</taxon>
        <taxon>Bacillati</taxon>
        <taxon>Bacillota</taxon>
        <taxon>Bacilli</taxon>
        <taxon>Bacillales</taxon>
        <taxon>Paenibacillaceae</taxon>
        <taxon>Cohnella</taxon>
    </lineage>
</organism>
<feature type="domain" description="ABC-2 type transporter transmembrane" evidence="7">
    <location>
        <begin position="485"/>
        <end position="694"/>
    </location>
</feature>
<sequence>MKTVLSIYLRDLRRAFTNPAAAVIILGLVGLPSLYAWFNIEASWDPYAQTGGIAIAVANEDKGTTIRGTPVNVGKEIAAKLAANPSVGWTFVDRAKAMRGVKHGDYYAAIVIPDNFSASLATILASEPSSATLDYYVNEKINAIAPKITSKGASSIVQEVSQRFVETASGILFGLFNEAGSELEASLPSIEKVKTLLFKLEAAFPEINAAADKAQRDVGLASGVVAKAQKRLPDVAALAEEGQALTSKTGALLEQSRTALGQMGPQIKQDLLSLQQLAGAARSVTALLQAANPDLDLDAAATAATGVAKRLRTGADVAGRLADLLSQLDAMSGASNLSTRAAALKQAQAGMLEQAKLLERVADAAGRGERPAEELVGRLNTLAGEAETRLDDLLGAYDGEIAPRIDAALGKAAEAASTAQAVLKDASDALPDAKRVLTDAASALTVGGAELAKAKAELPAAQRKIVEIADKIRAFEKENDLAEIIKLLRHDAQKESAFFAAPVDLKENKLYPIPNYGSAMSPFFTTLSLWVGAVLLVSVMSVDVEEPGVSYRSRHVYFGRYLTLGTLAVLQSLCVTLGDVYILGTYVARPGWFVLFGMLLSAVFMLIVYTLVSVFGNVGKALAIVMLVLQLGGAGGTFPIQMAPPFFQKIHPFLPFTYAISMMREAVGGILWDIVRRSLAFMVAYAAAALVLGLALKRPINRLLAGSTRKAKESGLLH</sequence>
<feature type="transmembrane region" description="Helical" evidence="6">
    <location>
        <begin position="621"/>
        <end position="640"/>
    </location>
</feature>
<dbReference type="Proteomes" id="UP001161691">
    <property type="component" value="Unassembled WGS sequence"/>
</dbReference>
<keyword evidence="9" id="KW-1185">Reference proteome</keyword>
<evidence type="ECO:0000259" key="7">
    <source>
        <dbReference type="Pfam" id="PF12698"/>
    </source>
</evidence>
<keyword evidence="4 6" id="KW-0472">Membrane</keyword>
<dbReference type="Gene3D" id="3.40.1710.10">
    <property type="entry name" value="abc type-2 transporter like domain"/>
    <property type="match status" value="1"/>
</dbReference>
<comment type="caution">
    <text evidence="8">The sequence shown here is derived from an EMBL/GenBank/DDBJ whole genome shotgun (WGS) entry which is preliminary data.</text>
</comment>
<dbReference type="InterPro" id="IPR017500">
    <property type="entry name" value="Phage_infect_YhgE_N"/>
</dbReference>
<feature type="transmembrane region" description="Helical" evidence="6">
    <location>
        <begin position="519"/>
        <end position="541"/>
    </location>
</feature>
<dbReference type="NCBIfam" id="TIGR03061">
    <property type="entry name" value="pip_yhgE_Nterm"/>
    <property type="match status" value="1"/>
</dbReference>
<evidence type="ECO:0000256" key="4">
    <source>
        <dbReference type="ARBA" id="ARBA00023136"/>
    </source>
</evidence>
<evidence type="ECO:0000256" key="3">
    <source>
        <dbReference type="ARBA" id="ARBA00022989"/>
    </source>
</evidence>
<feature type="coiled-coil region" evidence="5">
    <location>
        <begin position="451"/>
        <end position="478"/>
    </location>
</feature>
<dbReference type="InterPro" id="IPR013525">
    <property type="entry name" value="ABC2_TM"/>
</dbReference>
<evidence type="ECO:0000256" key="1">
    <source>
        <dbReference type="ARBA" id="ARBA00004141"/>
    </source>
</evidence>
<accession>A0ABT6TWC9</accession>
<protein>
    <submittedName>
        <fullName evidence="8">YhgE/Pip domain-containing protein</fullName>
    </submittedName>
</protein>
<feature type="transmembrane region" description="Helical" evidence="6">
    <location>
        <begin position="678"/>
        <end position="696"/>
    </location>
</feature>
<evidence type="ECO:0000256" key="6">
    <source>
        <dbReference type="SAM" id="Phobius"/>
    </source>
</evidence>
<keyword evidence="2 6" id="KW-0812">Transmembrane</keyword>
<feature type="transmembrane region" description="Helical" evidence="6">
    <location>
        <begin position="591"/>
        <end position="615"/>
    </location>
</feature>
<evidence type="ECO:0000313" key="8">
    <source>
        <dbReference type="EMBL" id="MDI4650127.1"/>
    </source>
</evidence>
<dbReference type="PANTHER" id="PTHR43077">
    <property type="entry name" value="TRANSPORT PERMEASE YVFS-RELATED"/>
    <property type="match status" value="1"/>
</dbReference>
<dbReference type="InterPro" id="IPR017501">
    <property type="entry name" value="Phage_infect_YhgE_C"/>
</dbReference>
<comment type="subcellular location">
    <subcellularLocation>
        <location evidence="1">Membrane</location>
        <topology evidence="1">Multi-pass membrane protein</topology>
    </subcellularLocation>
</comment>
<keyword evidence="5" id="KW-0175">Coiled coil</keyword>
<dbReference type="Pfam" id="PF12698">
    <property type="entry name" value="ABC2_membrane_3"/>
    <property type="match status" value="2"/>
</dbReference>
<gene>
    <name evidence="8" type="ORF">KB449_34680</name>
</gene>
<dbReference type="NCBIfam" id="TIGR03062">
    <property type="entry name" value="pip_yhgE_Cterm"/>
    <property type="match status" value="1"/>
</dbReference>
<dbReference type="PANTHER" id="PTHR43077:SF10">
    <property type="entry name" value="TRANSPORT PERMEASE PROTEIN"/>
    <property type="match status" value="1"/>
</dbReference>
<name>A0ABT6TWC9_9BACL</name>